<name>A0AAV9GKW3_9PEZI</name>
<dbReference type="PANTHER" id="PTHR10903:SF184">
    <property type="entry name" value="GTP-BINDING PROTEIN A"/>
    <property type="match status" value="1"/>
</dbReference>
<feature type="region of interest" description="Disordered" evidence="1">
    <location>
        <begin position="287"/>
        <end position="377"/>
    </location>
</feature>
<dbReference type="EMBL" id="MU865940">
    <property type="protein sequence ID" value="KAK4448991.1"/>
    <property type="molecule type" value="Genomic_DNA"/>
</dbReference>
<dbReference type="GO" id="GO:0005525">
    <property type="term" value="F:GTP binding"/>
    <property type="evidence" value="ECO:0007669"/>
    <property type="project" value="InterPro"/>
</dbReference>
<evidence type="ECO:0000313" key="3">
    <source>
        <dbReference type="EMBL" id="KAK4448991.1"/>
    </source>
</evidence>
<dbReference type="SUPFAM" id="SSF52540">
    <property type="entry name" value="P-loop containing nucleoside triphosphate hydrolases"/>
    <property type="match status" value="1"/>
</dbReference>
<protein>
    <submittedName>
        <fullName evidence="3">GTP-binding protein A</fullName>
    </submittedName>
</protein>
<organism evidence="3 4">
    <name type="scientific">Podospora aff. communis PSN243</name>
    <dbReference type="NCBI Taxonomy" id="3040156"/>
    <lineage>
        <taxon>Eukaryota</taxon>
        <taxon>Fungi</taxon>
        <taxon>Dikarya</taxon>
        <taxon>Ascomycota</taxon>
        <taxon>Pezizomycotina</taxon>
        <taxon>Sordariomycetes</taxon>
        <taxon>Sordariomycetidae</taxon>
        <taxon>Sordariales</taxon>
        <taxon>Podosporaceae</taxon>
        <taxon>Podospora</taxon>
    </lineage>
</organism>
<proteinExistence type="predicted"/>
<dbReference type="InterPro" id="IPR006073">
    <property type="entry name" value="GTP-bd"/>
</dbReference>
<accession>A0AAV9GKW3</accession>
<dbReference type="AlphaFoldDB" id="A0AAV9GKW3"/>
<dbReference type="InterPro" id="IPR027417">
    <property type="entry name" value="P-loop_NTPase"/>
</dbReference>
<keyword evidence="4" id="KW-1185">Reference proteome</keyword>
<evidence type="ECO:0000256" key="1">
    <source>
        <dbReference type="SAM" id="MobiDB-lite"/>
    </source>
</evidence>
<feature type="region of interest" description="Disordered" evidence="1">
    <location>
        <begin position="1"/>
        <end position="37"/>
    </location>
</feature>
<gene>
    <name evidence="3" type="ORF">QBC34DRAFT_406497</name>
</gene>
<dbReference type="PANTHER" id="PTHR10903">
    <property type="entry name" value="GTPASE, IMAP FAMILY MEMBER-RELATED"/>
    <property type="match status" value="1"/>
</dbReference>
<reference evidence="3" key="1">
    <citation type="journal article" date="2023" name="Mol. Phylogenet. Evol.">
        <title>Genome-scale phylogeny and comparative genomics of the fungal order Sordariales.</title>
        <authorList>
            <person name="Hensen N."/>
            <person name="Bonometti L."/>
            <person name="Westerberg I."/>
            <person name="Brannstrom I.O."/>
            <person name="Guillou S."/>
            <person name="Cros-Aarteil S."/>
            <person name="Calhoun S."/>
            <person name="Haridas S."/>
            <person name="Kuo A."/>
            <person name="Mondo S."/>
            <person name="Pangilinan J."/>
            <person name="Riley R."/>
            <person name="LaButti K."/>
            <person name="Andreopoulos B."/>
            <person name="Lipzen A."/>
            <person name="Chen C."/>
            <person name="Yan M."/>
            <person name="Daum C."/>
            <person name="Ng V."/>
            <person name="Clum A."/>
            <person name="Steindorff A."/>
            <person name="Ohm R.A."/>
            <person name="Martin F."/>
            <person name="Silar P."/>
            <person name="Natvig D.O."/>
            <person name="Lalanne C."/>
            <person name="Gautier V."/>
            <person name="Ament-Velasquez S.L."/>
            <person name="Kruys A."/>
            <person name="Hutchinson M.I."/>
            <person name="Powell A.J."/>
            <person name="Barry K."/>
            <person name="Miller A.N."/>
            <person name="Grigoriev I.V."/>
            <person name="Debuchy R."/>
            <person name="Gladieux P."/>
            <person name="Hiltunen Thoren M."/>
            <person name="Johannesson H."/>
        </authorList>
    </citation>
    <scope>NUCLEOTIDE SEQUENCE</scope>
    <source>
        <strain evidence="3">PSN243</strain>
    </source>
</reference>
<feature type="domain" description="G" evidence="2">
    <location>
        <begin position="49"/>
        <end position="109"/>
    </location>
</feature>
<dbReference type="Gene3D" id="3.40.50.300">
    <property type="entry name" value="P-loop containing nucleotide triphosphate hydrolases"/>
    <property type="match status" value="1"/>
</dbReference>
<dbReference type="InterPro" id="IPR045058">
    <property type="entry name" value="GIMA/IAN/Toc"/>
</dbReference>
<dbReference type="Pfam" id="PF01926">
    <property type="entry name" value="MMR_HSR1"/>
    <property type="match status" value="1"/>
</dbReference>
<evidence type="ECO:0000259" key="2">
    <source>
        <dbReference type="Pfam" id="PF01926"/>
    </source>
</evidence>
<sequence length="387" mass="44492">MTENPLPRRSTLERIRSQISTKSKLTKEPPKTKASPVSLPDIGKDDIVVAVMGVTGAGKSKFVSHLSRTAVVGDGVKSCTATISIHTAFLEGRNVYLIDTPGFDDTTRTDTEILGEIAAWLKKSYDDKVQLAGIVYLHAISDNRIGGSGVTNIRLFKELCGEKALSSVVLATTMWDMMPREKAERREEELISTEQFWGGLLQHGCRAMRQDDGSVSAARIIRHIMAQKAPGSFQIQDELANGTPLIETKVGKVLEEKIDAQAREFNEQIKALQEEIARLKIEKDAQEEKERQEEMERQEREAERQEREAERKREKEAWDAQKEKDKQEWEAQKEKERQEWEAQERGEREQREAEFQDRLKRLEEKNERNEKEREELKKTRWQICVVM</sequence>
<evidence type="ECO:0000313" key="4">
    <source>
        <dbReference type="Proteomes" id="UP001321760"/>
    </source>
</evidence>
<comment type="caution">
    <text evidence="3">The sequence shown here is derived from an EMBL/GenBank/DDBJ whole genome shotgun (WGS) entry which is preliminary data.</text>
</comment>
<reference evidence="3" key="2">
    <citation type="submission" date="2023-05" db="EMBL/GenBank/DDBJ databases">
        <authorList>
            <consortium name="Lawrence Berkeley National Laboratory"/>
            <person name="Steindorff A."/>
            <person name="Hensen N."/>
            <person name="Bonometti L."/>
            <person name="Westerberg I."/>
            <person name="Brannstrom I.O."/>
            <person name="Guillou S."/>
            <person name="Cros-Aarteil S."/>
            <person name="Calhoun S."/>
            <person name="Haridas S."/>
            <person name="Kuo A."/>
            <person name="Mondo S."/>
            <person name="Pangilinan J."/>
            <person name="Riley R."/>
            <person name="Labutti K."/>
            <person name="Andreopoulos B."/>
            <person name="Lipzen A."/>
            <person name="Chen C."/>
            <person name="Yanf M."/>
            <person name="Daum C."/>
            <person name="Ng V."/>
            <person name="Clum A."/>
            <person name="Ohm R."/>
            <person name="Martin F."/>
            <person name="Silar P."/>
            <person name="Natvig D."/>
            <person name="Lalanne C."/>
            <person name="Gautier V."/>
            <person name="Ament-Velasquez S.L."/>
            <person name="Kruys A."/>
            <person name="Hutchinson M.I."/>
            <person name="Powell A.J."/>
            <person name="Barry K."/>
            <person name="Miller A.N."/>
            <person name="Grigoriev I.V."/>
            <person name="Debuchy R."/>
            <person name="Gladieux P."/>
            <person name="Thoren M.H."/>
            <person name="Johannesson H."/>
        </authorList>
    </citation>
    <scope>NUCLEOTIDE SEQUENCE</scope>
    <source>
        <strain evidence="3">PSN243</strain>
    </source>
</reference>
<dbReference type="Proteomes" id="UP001321760">
    <property type="component" value="Unassembled WGS sequence"/>
</dbReference>